<gene>
    <name evidence="2" type="ORF">CPter291_4339</name>
    <name evidence="1" type="ORF">CPter91_4402</name>
</gene>
<dbReference type="AlphaFoldDB" id="A0A127QAR0"/>
<reference evidence="3 4" key="1">
    <citation type="submission" date="2015-11" db="EMBL/GenBank/DDBJ databases">
        <title>Exploring the genomic traits of fungus-feeding bacterial genus Collimonas.</title>
        <authorList>
            <person name="Song C."/>
            <person name="Schmidt R."/>
            <person name="de Jager V."/>
            <person name="Krzyzanowska D."/>
            <person name="Jongedijk E."/>
            <person name="Cankar K."/>
            <person name="Beekwilder J."/>
            <person name="van Veen A."/>
            <person name="de Boer W."/>
            <person name="van Veen J.A."/>
            <person name="Garbeva P."/>
        </authorList>
    </citation>
    <scope>NUCLEOTIDE SEQUENCE [LARGE SCALE GENOMIC DNA]</scope>
    <source>
        <strain evidence="2 4">Ter291</strain>
        <strain evidence="1 3">Ter91</strain>
    </source>
</reference>
<sequence length="40" mass="4137">MHSCSDYTEAGVAGCSGLRKQTIAKTAFAHSAVVYYSGAP</sequence>
<organism evidence="1 3">
    <name type="scientific">Collimonas pratensis</name>
    <dbReference type="NCBI Taxonomy" id="279113"/>
    <lineage>
        <taxon>Bacteria</taxon>
        <taxon>Pseudomonadati</taxon>
        <taxon>Pseudomonadota</taxon>
        <taxon>Betaproteobacteria</taxon>
        <taxon>Burkholderiales</taxon>
        <taxon>Oxalobacteraceae</taxon>
        <taxon>Collimonas</taxon>
    </lineage>
</organism>
<proteinExistence type="predicted"/>
<name>A0A127QAR0_9BURK</name>
<evidence type="ECO:0008006" key="5">
    <source>
        <dbReference type="Google" id="ProtNLM"/>
    </source>
</evidence>
<accession>A0A127QAR0</accession>
<evidence type="ECO:0000313" key="3">
    <source>
        <dbReference type="Proteomes" id="UP000074561"/>
    </source>
</evidence>
<dbReference type="Proteomes" id="UP000074561">
    <property type="component" value="Chromosome"/>
</dbReference>
<dbReference type="EMBL" id="CP013234">
    <property type="protein sequence ID" value="AMP06712.1"/>
    <property type="molecule type" value="Genomic_DNA"/>
</dbReference>
<dbReference type="Proteomes" id="UP000074914">
    <property type="component" value="Chromosome"/>
</dbReference>
<keyword evidence="4" id="KW-1185">Reference proteome</keyword>
<dbReference type="STRING" id="279113.CPter91_4402"/>
<evidence type="ECO:0000313" key="2">
    <source>
        <dbReference type="EMBL" id="AMP16566.1"/>
    </source>
</evidence>
<protein>
    <recommendedName>
        <fullName evidence="5">Lipoprotein</fullName>
    </recommendedName>
</protein>
<dbReference type="EMBL" id="CP013236">
    <property type="protein sequence ID" value="AMP16566.1"/>
    <property type="molecule type" value="Genomic_DNA"/>
</dbReference>
<dbReference type="KEGG" id="cpra:CPter91_4402"/>
<evidence type="ECO:0000313" key="1">
    <source>
        <dbReference type="EMBL" id="AMP06712.1"/>
    </source>
</evidence>
<evidence type="ECO:0000313" key="4">
    <source>
        <dbReference type="Proteomes" id="UP000074914"/>
    </source>
</evidence>